<proteinExistence type="predicted"/>
<name>A0ACB7SSB6_HYAAI</name>
<reference evidence="1" key="1">
    <citation type="submission" date="2020-05" db="EMBL/GenBank/DDBJ databases">
        <title>Large-scale comparative analyses of tick genomes elucidate their genetic diversity and vector capacities.</title>
        <authorList>
            <person name="Jia N."/>
            <person name="Wang J."/>
            <person name="Shi W."/>
            <person name="Du L."/>
            <person name="Sun Y."/>
            <person name="Zhan W."/>
            <person name="Jiang J."/>
            <person name="Wang Q."/>
            <person name="Zhang B."/>
            <person name="Ji P."/>
            <person name="Sakyi L.B."/>
            <person name="Cui X."/>
            <person name="Yuan T."/>
            <person name="Jiang B."/>
            <person name="Yang W."/>
            <person name="Lam T.T.-Y."/>
            <person name="Chang Q."/>
            <person name="Ding S."/>
            <person name="Wang X."/>
            <person name="Zhu J."/>
            <person name="Ruan X."/>
            <person name="Zhao L."/>
            <person name="Wei J."/>
            <person name="Que T."/>
            <person name="Du C."/>
            <person name="Cheng J."/>
            <person name="Dai P."/>
            <person name="Han X."/>
            <person name="Huang E."/>
            <person name="Gao Y."/>
            <person name="Liu J."/>
            <person name="Shao H."/>
            <person name="Ye R."/>
            <person name="Li L."/>
            <person name="Wei W."/>
            <person name="Wang X."/>
            <person name="Wang C."/>
            <person name="Yang T."/>
            <person name="Huo Q."/>
            <person name="Li W."/>
            <person name="Guo W."/>
            <person name="Chen H."/>
            <person name="Zhou L."/>
            <person name="Ni X."/>
            <person name="Tian J."/>
            <person name="Zhou Y."/>
            <person name="Sheng Y."/>
            <person name="Liu T."/>
            <person name="Pan Y."/>
            <person name="Xia L."/>
            <person name="Li J."/>
            <person name="Zhao F."/>
            <person name="Cao W."/>
        </authorList>
    </citation>
    <scope>NUCLEOTIDE SEQUENCE</scope>
    <source>
        <strain evidence="1">Hyas-2018</strain>
    </source>
</reference>
<organism evidence="1 2">
    <name type="scientific">Hyalomma asiaticum</name>
    <name type="common">Tick</name>
    <dbReference type="NCBI Taxonomy" id="266040"/>
    <lineage>
        <taxon>Eukaryota</taxon>
        <taxon>Metazoa</taxon>
        <taxon>Ecdysozoa</taxon>
        <taxon>Arthropoda</taxon>
        <taxon>Chelicerata</taxon>
        <taxon>Arachnida</taxon>
        <taxon>Acari</taxon>
        <taxon>Parasitiformes</taxon>
        <taxon>Ixodida</taxon>
        <taxon>Ixodoidea</taxon>
        <taxon>Ixodidae</taxon>
        <taxon>Hyalomminae</taxon>
        <taxon>Hyalomma</taxon>
    </lineage>
</organism>
<comment type="caution">
    <text evidence="1">The sequence shown here is derived from an EMBL/GenBank/DDBJ whole genome shotgun (WGS) entry which is preliminary data.</text>
</comment>
<evidence type="ECO:0000313" key="2">
    <source>
        <dbReference type="Proteomes" id="UP000821845"/>
    </source>
</evidence>
<gene>
    <name evidence="1" type="ORF">HPB50_006826</name>
</gene>
<evidence type="ECO:0000313" key="1">
    <source>
        <dbReference type="EMBL" id="KAH6935574.1"/>
    </source>
</evidence>
<protein>
    <submittedName>
        <fullName evidence="1">Uncharacterized protein</fullName>
    </submittedName>
</protein>
<keyword evidence="2" id="KW-1185">Reference proteome</keyword>
<dbReference type="EMBL" id="CM023483">
    <property type="protein sequence ID" value="KAH6935574.1"/>
    <property type="molecule type" value="Genomic_DNA"/>
</dbReference>
<sequence>MNLESPSYDQFVQALHQIMQTHEVCVNSRGGVRRKPWWDKEVQVALTTRREANRRHRKAVKTLPPHECAELWQRYLDCKRDMQAIVQRKIAEHNGEQLKAIIEDKRKGSRRFWTYVSSLDRRAAMPQIRNEETDLPISDLSEHLTEHMHRLYQPVQPACVAAESNEAEIHYPEGEIMKWQVTRGAVDRAIARIGAHTAKGLDGIPAGVVKHLGDAARDHLADIFSGIIAGDPVPTAWRTGRVCLRMAEVGMSEVWVGLIRRLYKDNSAIACFDGAQSRPVMVTRGLKQGCPLSPLLYMIYVSGLEQTLLASSIGFSFTHLYGGTPVTWKLPGLVYADDLVLLAESPTDLQQLVTLAATHLYHLDLTFNAKKSAALQLSGSPPGADIYLPGGDQIQWDTEYRYLGVILSTSGDLLGVHEDNLRRSSQRAANVLRRKSLWGCNRFLLTRDLWKAVHVPGLTFANAVLCLNVTTRQWLERGQREVGRMALGCHGRVAIEAIQGDLGWSTFEAREARSKATYEGRLRLMDDERWPRRLFRYASLTGTQTQWCRRLGNLKRKYGMSAKPVVEDRMHKWAHAVKTQVCEEETEQWRRAMENKSTLLTYRTHKADIGTEPLYDNSGGSALLFEARAGALRTLTYRRRFDSSADVDRAICRICGVEEETTEHLVLHCTGLRPDHVEGTTYPLALGFRKDNTENRVVHRAVHNTKLRLVQWWRKTRRQCQRTDNVDVQTV</sequence>
<accession>A0ACB7SSB6</accession>
<dbReference type="Proteomes" id="UP000821845">
    <property type="component" value="Chromosome 3"/>
</dbReference>